<dbReference type="RefSeq" id="WP_075844861.1">
    <property type="nucleotide sequence ID" value="NZ_CP015961.1"/>
</dbReference>
<accession>A0A173LKI9</accession>
<dbReference type="OrthoDB" id="4772742at2"/>
<dbReference type="STRING" id="499555.BJL86_1024"/>
<dbReference type="AlphaFoldDB" id="A0A173LKI9"/>
<dbReference type="InterPro" id="IPR046348">
    <property type="entry name" value="SIS_dom_sf"/>
</dbReference>
<dbReference type="GO" id="GO:0097367">
    <property type="term" value="F:carbohydrate derivative binding"/>
    <property type="evidence" value="ECO:0007669"/>
    <property type="project" value="InterPro"/>
</dbReference>
<name>A0A173LKI9_9ACTN</name>
<dbReference type="KEGG" id="dtm:BJL86_1024"/>
<dbReference type="SUPFAM" id="SSF53697">
    <property type="entry name" value="SIS domain"/>
    <property type="match status" value="1"/>
</dbReference>
<evidence type="ECO:0000313" key="1">
    <source>
        <dbReference type="EMBL" id="ANI91817.1"/>
    </source>
</evidence>
<organism evidence="1 2">
    <name type="scientific">Dietzia timorensis</name>
    <dbReference type="NCBI Taxonomy" id="499555"/>
    <lineage>
        <taxon>Bacteria</taxon>
        <taxon>Bacillati</taxon>
        <taxon>Actinomycetota</taxon>
        <taxon>Actinomycetes</taxon>
        <taxon>Mycobacteriales</taxon>
        <taxon>Dietziaceae</taxon>
        <taxon>Dietzia</taxon>
    </lineage>
</organism>
<reference evidence="1 2" key="1">
    <citation type="submission" date="2016-06" db="EMBL/GenBank/DDBJ databases">
        <title>Complete genome sequence of a saline-alkali tolerant type strain Dietzia timorensis ID05-A0528T.</title>
        <authorList>
            <person name="Wu X."/>
        </authorList>
    </citation>
    <scope>NUCLEOTIDE SEQUENCE [LARGE SCALE GENOMIC DNA]</scope>
    <source>
        <strain evidence="1 2">ID05-A0528</strain>
    </source>
</reference>
<dbReference type="GO" id="GO:1901135">
    <property type="term" value="P:carbohydrate derivative metabolic process"/>
    <property type="evidence" value="ECO:0007669"/>
    <property type="project" value="InterPro"/>
</dbReference>
<dbReference type="Proteomes" id="UP000186104">
    <property type="component" value="Chromosome"/>
</dbReference>
<sequence length="378" mass="38574">MPDSVLPTIPSHGEDLLDDADAIRAADTSGAVLGAATGGGQIRAVATAVRSGALDGLRGARPRAVVWVVGRSSQAAAAARIVTSVLASHQQFPGFPVVIEHRIPAWVGALDVVVVSGADAGDPVQAEAIEVARKRGADVLCDLPKEGPAAHVGESGVSWIEPLAFVAPERAILRHLAVGFALFSALGVSGIDIEAAADVVDERLSANGPELAVPVNPAKLLAREVAESSAPQIVFEDEVAGAVAGRVAQAFTESGRPTTTSPLADALRVSPVLAAKDSGPAGAADDIFHDEFIDGPKHSGLRPTYFGLALAVSAERVAHLAAGLGVVSWIDMREAGQESVDRDPSAPAQELSFDELVVEAMALSACCELAAAYALVAA</sequence>
<keyword evidence="2" id="KW-1185">Reference proteome</keyword>
<evidence type="ECO:0008006" key="3">
    <source>
        <dbReference type="Google" id="ProtNLM"/>
    </source>
</evidence>
<dbReference type="EMBL" id="CP015961">
    <property type="protein sequence ID" value="ANI91817.1"/>
    <property type="molecule type" value="Genomic_DNA"/>
</dbReference>
<proteinExistence type="predicted"/>
<protein>
    <recommendedName>
        <fullName evidence="3">Bifunctional glucose-6-phosphate/mannose-6-phosphate isomerase C-terminal domain-containing protein</fullName>
    </recommendedName>
</protein>
<evidence type="ECO:0000313" key="2">
    <source>
        <dbReference type="Proteomes" id="UP000186104"/>
    </source>
</evidence>
<gene>
    <name evidence="1" type="ORF">BJL86_1024</name>
</gene>